<dbReference type="Proteomes" id="UP001151760">
    <property type="component" value="Unassembled WGS sequence"/>
</dbReference>
<reference evidence="1" key="1">
    <citation type="journal article" date="2022" name="Int. J. Mol. Sci.">
        <title>Draft Genome of Tanacetum Coccineum: Genomic Comparison of Closely Related Tanacetum-Family Plants.</title>
        <authorList>
            <person name="Yamashiro T."/>
            <person name="Shiraishi A."/>
            <person name="Nakayama K."/>
            <person name="Satake H."/>
        </authorList>
    </citation>
    <scope>NUCLEOTIDE SEQUENCE</scope>
</reference>
<gene>
    <name evidence="1" type="ORF">Tco_0873662</name>
</gene>
<sequence>MYREVVVVEVNGGGDECAVGAMHLARRSPAEDGNSEIGGDGDGVIMVEMSVEDGGITYRLVFTRVGNKITVEYILSSGVRPELGDPSPLFPHHLVLSSYIGVIPR</sequence>
<dbReference type="EMBL" id="BQNB010013358">
    <property type="protein sequence ID" value="GJT14956.1"/>
    <property type="molecule type" value="Genomic_DNA"/>
</dbReference>
<accession>A0ABQ5BML5</accession>
<reference evidence="1" key="2">
    <citation type="submission" date="2022-01" db="EMBL/GenBank/DDBJ databases">
        <authorList>
            <person name="Yamashiro T."/>
            <person name="Shiraishi A."/>
            <person name="Satake H."/>
            <person name="Nakayama K."/>
        </authorList>
    </citation>
    <scope>NUCLEOTIDE SEQUENCE</scope>
</reference>
<organism evidence="1 2">
    <name type="scientific">Tanacetum coccineum</name>
    <dbReference type="NCBI Taxonomy" id="301880"/>
    <lineage>
        <taxon>Eukaryota</taxon>
        <taxon>Viridiplantae</taxon>
        <taxon>Streptophyta</taxon>
        <taxon>Embryophyta</taxon>
        <taxon>Tracheophyta</taxon>
        <taxon>Spermatophyta</taxon>
        <taxon>Magnoliopsida</taxon>
        <taxon>eudicotyledons</taxon>
        <taxon>Gunneridae</taxon>
        <taxon>Pentapetalae</taxon>
        <taxon>asterids</taxon>
        <taxon>campanulids</taxon>
        <taxon>Asterales</taxon>
        <taxon>Asteraceae</taxon>
        <taxon>Asteroideae</taxon>
        <taxon>Anthemideae</taxon>
        <taxon>Anthemidinae</taxon>
        <taxon>Tanacetum</taxon>
    </lineage>
</organism>
<name>A0ABQ5BML5_9ASTR</name>
<evidence type="ECO:0000313" key="2">
    <source>
        <dbReference type="Proteomes" id="UP001151760"/>
    </source>
</evidence>
<evidence type="ECO:0000313" key="1">
    <source>
        <dbReference type="EMBL" id="GJT14956.1"/>
    </source>
</evidence>
<proteinExistence type="predicted"/>
<keyword evidence="2" id="KW-1185">Reference proteome</keyword>
<comment type="caution">
    <text evidence="1">The sequence shown here is derived from an EMBL/GenBank/DDBJ whole genome shotgun (WGS) entry which is preliminary data.</text>
</comment>
<protein>
    <submittedName>
        <fullName evidence="1">Uncharacterized protein</fullName>
    </submittedName>
</protein>